<evidence type="ECO:0000313" key="2">
    <source>
        <dbReference type="Proteomes" id="UP001165427"/>
    </source>
</evidence>
<gene>
    <name evidence="1" type="ORF">MRX98_12420</name>
</gene>
<organism evidence="1 2">
    <name type="scientific">Desulfatitalea alkaliphila</name>
    <dbReference type="NCBI Taxonomy" id="2929485"/>
    <lineage>
        <taxon>Bacteria</taxon>
        <taxon>Pseudomonadati</taxon>
        <taxon>Thermodesulfobacteriota</taxon>
        <taxon>Desulfobacteria</taxon>
        <taxon>Desulfobacterales</taxon>
        <taxon>Desulfosarcinaceae</taxon>
        <taxon>Desulfatitalea</taxon>
    </lineage>
</organism>
<keyword evidence="2" id="KW-1185">Reference proteome</keyword>
<proteinExistence type="predicted"/>
<dbReference type="EMBL" id="JALJRB010000013">
    <property type="protein sequence ID" value="MCJ8501381.1"/>
    <property type="molecule type" value="Genomic_DNA"/>
</dbReference>
<comment type="caution">
    <text evidence="1">The sequence shown here is derived from an EMBL/GenBank/DDBJ whole genome shotgun (WGS) entry which is preliminary data.</text>
</comment>
<reference evidence="1" key="1">
    <citation type="submission" date="2022-04" db="EMBL/GenBank/DDBJ databases">
        <title>Desulfatitalea alkaliphila sp. nov., a novel anaerobic sulfate-reducing bacterium isolated from terrestrial mud volcano, Taman Peninsula, Russia.</title>
        <authorList>
            <person name="Khomyakova M.A."/>
            <person name="Merkel A.Y."/>
            <person name="Slobodkin A.I."/>
        </authorList>
    </citation>
    <scope>NUCLEOTIDE SEQUENCE</scope>
    <source>
        <strain evidence="1">M08but</strain>
    </source>
</reference>
<dbReference type="Proteomes" id="UP001165427">
    <property type="component" value="Unassembled WGS sequence"/>
</dbReference>
<dbReference type="RefSeq" id="WP_246908881.1">
    <property type="nucleotide sequence ID" value="NZ_JALJRB010000013.1"/>
</dbReference>
<evidence type="ECO:0000313" key="1">
    <source>
        <dbReference type="EMBL" id="MCJ8501381.1"/>
    </source>
</evidence>
<sequence>MCLSTAYLNSDGTRREVMKDVARIEAVDGGVWLINLFDERQFVENSTVRTIDLVNDHTVILERTETNAGT</sequence>
<protein>
    <submittedName>
        <fullName evidence="1">CooT family nickel-binding protein</fullName>
    </submittedName>
</protein>
<name>A0AA41R4A0_9BACT</name>
<accession>A0AA41R4A0</accession>
<dbReference type="Pfam" id="PF10133">
    <property type="entry name" value="CooT"/>
    <property type="match status" value="1"/>
</dbReference>
<dbReference type="AlphaFoldDB" id="A0AA41R4A0"/>
<dbReference type="InterPro" id="IPR019300">
    <property type="entry name" value="CooT"/>
</dbReference>